<dbReference type="Proteomes" id="UP000824190">
    <property type="component" value="Unassembled WGS sequence"/>
</dbReference>
<organism evidence="2 3">
    <name type="scientific">Candidatus Corynebacterium avicola</name>
    <dbReference type="NCBI Taxonomy" id="2838527"/>
    <lineage>
        <taxon>Bacteria</taxon>
        <taxon>Bacillati</taxon>
        <taxon>Actinomycetota</taxon>
        <taxon>Actinomycetes</taxon>
        <taxon>Mycobacteriales</taxon>
        <taxon>Corynebacteriaceae</taxon>
        <taxon>Corynebacterium</taxon>
    </lineage>
</organism>
<protein>
    <recommendedName>
        <fullName evidence="4">Aromatic ring-opening dioxygenase LigA</fullName>
    </recommendedName>
</protein>
<name>A0A9D1RM68_9CORY</name>
<dbReference type="EMBL" id="DXGC01000006">
    <property type="protein sequence ID" value="HIW90144.1"/>
    <property type="molecule type" value="Genomic_DNA"/>
</dbReference>
<dbReference type="AlphaFoldDB" id="A0A9D1RM68"/>
<keyword evidence="1" id="KW-0472">Membrane</keyword>
<comment type="caution">
    <text evidence="2">The sequence shown here is derived from an EMBL/GenBank/DDBJ whole genome shotgun (WGS) entry which is preliminary data.</text>
</comment>
<sequence>MPLISGLLVGLIGVLFIVGGAVGWFTVKSELADEQITVAEDAEHFAGEKADGPFSAYSQADTVKKHVLESTGGKTYAELEQDDPVRDMALQGSTVRSALMTSVISFGVSALAFGAGVAFVIAGVGLGVRRKV</sequence>
<evidence type="ECO:0000313" key="3">
    <source>
        <dbReference type="Proteomes" id="UP000824190"/>
    </source>
</evidence>
<accession>A0A9D1RM68</accession>
<feature type="transmembrane region" description="Helical" evidence="1">
    <location>
        <begin position="7"/>
        <end position="27"/>
    </location>
</feature>
<evidence type="ECO:0000256" key="1">
    <source>
        <dbReference type="SAM" id="Phobius"/>
    </source>
</evidence>
<keyword evidence="1" id="KW-1133">Transmembrane helix</keyword>
<proteinExistence type="predicted"/>
<reference evidence="2" key="1">
    <citation type="journal article" date="2021" name="PeerJ">
        <title>Extensive microbial diversity within the chicken gut microbiome revealed by metagenomics and culture.</title>
        <authorList>
            <person name="Gilroy R."/>
            <person name="Ravi A."/>
            <person name="Getino M."/>
            <person name="Pursley I."/>
            <person name="Horton D.L."/>
            <person name="Alikhan N.F."/>
            <person name="Baker D."/>
            <person name="Gharbi K."/>
            <person name="Hall N."/>
            <person name="Watson M."/>
            <person name="Adriaenssens E.M."/>
            <person name="Foster-Nyarko E."/>
            <person name="Jarju S."/>
            <person name="Secka A."/>
            <person name="Antonio M."/>
            <person name="Oren A."/>
            <person name="Chaudhuri R.R."/>
            <person name="La Ragione R."/>
            <person name="Hildebrand F."/>
            <person name="Pallen M.J."/>
        </authorList>
    </citation>
    <scope>NUCLEOTIDE SEQUENCE</scope>
    <source>
        <strain evidence="2">CHK32-1732</strain>
    </source>
</reference>
<gene>
    <name evidence="2" type="ORF">H9870_00525</name>
</gene>
<keyword evidence="1" id="KW-0812">Transmembrane</keyword>
<evidence type="ECO:0000313" key="2">
    <source>
        <dbReference type="EMBL" id="HIW90144.1"/>
    </source>
</evidence>
<reference evidence="2" key="2">
    <citation type="submission" date="2021-04" db="EMBL/GenBank/DDBJ databases">
        <authorList>
            <person name="Gilroy R."/>
        </authorList>
    </citation>
    <scope>NUCLEOTIDE SEQUENCE</scope>
    <source>
        <strain evidence="2">CHK32-1732</strain>
    </source>
</reference>
<feature type="transmembrane region" description="Helical" evidence="1">
    <location>
        <begin position="103"/>
        <end position="128"/>
    </location>
</feature>
<evidence type="ECO:0008006" key="4">
    <source>
        <dbReference type="Google" id="ProtNLM"/>
    </source>
</evidence>